<dbReference type="CDD" id="cd14014">
    <property type="entry name" value="STKc_PknB_like"/>
    <property type="match status" value="1"/>
</dbReference>
<evidence type="ECO:0000256" key="2">
    <source>
        <dbReference type="ARBA" id="ARBA00022527"/>
    </source>
</evidence>
<dbReference type="PROSITE" id="PS50011">
    <property type="entry name" value="PROTEIN_KINASE_DOM"/>
    <property type="match status" value="1"/>
</dbReference>
<dbReference type="GeneID" id="96876294"/>
<evidence type="ECO:0000259" key="8">
    <source>
        <dbReference type="PROSITE" id="PS50011"/>
    </source>
</evidence>
<evidence type="ECO:0000313" key="11">
    <source>
        <dbReference type="Proteomes" id="UP000295134"/>
    </source>
</evidence>
<organism evidence="9 11">
    <name type="scientific">Arsenophonus nasoniae</name>
    <name type="common">son-killer infecting Nasonia vitripennis</name>
    <dbReference type="NCBI Taxonomy" id="638"/>
    <lineage>
        <taxon>Bacteria</taxon>
        <taxon>Pseudomonadati</taxon>
        <taxon>Pseudomonadota</taxon>
        <taxon>Gammaproteobacteria</taxon>
        <taxon>Enterobacterales</taxon>
        <taxon>Morganellaceae</taxon>
        <taxon>Arsenophonus</taxon>
    </lineage>
</organism>
<keyword evidence="2" id="KW-0723">Serine/threonine-protein kinase</keyword>
<dbReference type="InterPro" id="IPR050339">
    <property type="entry name" value="CC_SR_Kinase"/>
</dbReference>
<feature type="binding site" evidence="7">
    <location>
        <position position="42"/>
    </location>
    <ligand>
        <name>ATP</name>
        <dbReference type="ChEBI" id="CHEBI:30616"/>
    </ligand>
</feature>
<reference evidence="10" key="2">
    <citation type="submission" date="2023-04" db="EMBL/GenBank/DDBJ databases">
        <title>Genome dynamics across the evolutionary transition to endosymbiosis.</title>
        <authorList>
            <person name="Siozios S."/>
            <person name="Nadal-Jimenez P."/>
            <person name="Azagi T."/>
            <person name="Sprong H."/>
            <person name="Frost C.L."/>
            <person name="Parratt S.R."/>
            <person name="Taylor G."/>
            <person name="Brettell L."/>
            <person name="Lew K.C."/>
            <person name="Croft L."/>
            <person name="King K.C."/>
            <person name="Brockhurst M.A."/>
            <person name="Hypsa V."/>
            <person name="Novakova E."/>
            <person name="Darby A.C."/>
            <person name="Hurst G.D.D."/>
        </authorList>
    </citation>
    <scope>NUCLEOTIDE SEQUENCE</scope>
    <source>
        <strain evidence="10">ANv_CAN</strain>
    </source>
</reference>
<protein>
    <recommendedName>
        <fullName evidence="1">non-specific serine/threonine protein kinase</fullName>
        <ecNumber evidence="1">2.7.11.1</ecNumber>
    </recommendedName>
</protein>
<dbReference type="EMBL" id="CP123523">
    <property type="protein sequence ID" value="WGM06626.1"/>
    <property type="molecule type" value="Genomic_DNA"/>
</dbReference>
<evidence type="ECO:0000256" key="5">
    <source>
        <dbReference type="ARBA" id="ARBA00022777"/>
    </source>
</evidence>
<evidence type="ECO:0000313" key="10">
    <source>
        <dbReference type="EMBL" id="WGM06626.1"/>
    </source>
</evidence>
<reference evidence="9 11" key="1">
    <citation type="submission" date="2019-03" db="EMBL/GenBank/DDBJ databases">
        <title>Long-read sequencing reveals hyperdense prophage content in a complex bacterial symbiont genome.</title>
        <authorList>
            <person name="Frost C.L."/>
            <person name="Siozios S."/>
            <person name="Nadal-Jimenez P."/>
            <person name="Brockhurst M.A."/>
            <person name="King K.C."/>
            <person name="Darby A.C."/>
            <person name="Hurst G.D.D."/>
        </authorList>
    </citation>
    <scope>NUCLEOTIDE SEQUENCE [LARGE SCALE GENOMIC DNA]</scope>
    <source>
        <strain evidence="9 11">FIN</strain>
    </source>
</reference>
<dbReference type="KEGG" id="ans:ArsFIN_10690"/>
<dbReference type="GO" id="GO:0004674">
    <property type="term" value="F:protein serine/threonine kinase activity"/>
    <property type="evidence" value="ECO:0007669"/>
    <property type="project" value="UniProtKB-KW"/>
</dbReference>
<evidence type="ECO:0000256" key="7">
    <source>
        <dbReference type="PROSITE-ProRule" id="PRU10141"/>
    </source>
</evidence>
<keyword evidence="6 7" id="KW-0067">ATP-binding</keyword>
<evidence type="ECO:0000256" key="4">
    <source>
        <dbReference type="ARBA" id="ARBA00022741"/>
    </source>
</evidence>
<keyword evidence="5 9" id="KW-0418">Kinase</keyword>
<keyword evidence="12" id="KW-1185">Reference proteome</keyword>
<dbReference type="Proteomes" id="UP000295134">
    <property type="component" value="Chromosome"/>
</dbReference>
<dbReference type="GO" id="GO:0005737">
    <property type="term" value="C:cytoplasm"/>
    <property type="evidence" value="ECO:0007669"/>
    <property type="project" value="TreeGrafter"/>
</dbReference>
<sequence length="255" mass="29594">MERKGNYLIEPVEEIGNGTFGKVELIKLFNLNGKLAGQYARKTLSVQKEYVGSIFTHDELRRRFKREVFYQANCKHSNVVYICMHHMEIKNPWFIMELSQTDLRKELSENILDINKKMEITKMILKGVNYVHQKGYLHRDLKPANILKFNNDVYKVSDFGLIKNSNNESESEILTKIQIALGTVEYMSPEAKKGEYSIQSDIYALGVIMEEMDILAIDGVDDIIRKSTNLRCKDRYQSVSEMLAALNNVIERRNQ</sequence>
<dbReference type="GO" id="GO:0006417">
    <property type="term" value="P:regulation of translation"/>
    <property type="evidence" value="ECO:0007669"/>
    <property type="project" value="UniProtKB-ARBA"/>
</dbReference>
<dbReference type="PANTHER" id="PTHR11042">
    <property type="entry name" value="EUKARYOTIC TRANSLATION INITIATION FACTOR 2-ALPHA KINASE EIF2-ALPHA KINASE -RELATED"/>
    <property type="match status" value="1"/>
</dbReference>
<dbReference type="GO" id="GO:0006796">
    <property type="term" value="P:phosphate-containing compound metabolic process"/>
    <property type="evidence" value="ECO:0007669"/>
    <property type="project" value="UniProtKB-ARBA"/>
</dbReference>
<evidence type="ECO:0000313" key="12">
    <source>
        <dbReference type="Proteomes" id="UP001177592"/>
    </source>
</evidence>
<evidence type="ECO:0000313" key="9">
    <source>
        <dbReference type="EMBL" id="QBY42517.1"/>
    </source>
</evidence>
<dbReference type="SMART" id="SM00220">
    <property type="entry name" value="S_TKc"/>
    <property type="match status" value="1"/>
</dbReference>
<gene>
    <name evidence="9" type="primary">stkP_1</name>
    <name evidence="9" type="ORF">ArsFIN_10690</name>
    <name evidence="10" type="ORF">QE258_04705</name>
</gene>
<dbReference type="EC" id="2.7.11.1" evidence="1"/>
<proteinExistence type="predicted"/>
<dbReference type="AlphaFoldDB" id="A0A4P7KR49"/>
<dbReference type="SUPFAM" id="SSF56112">
    <property type="entry name" value="Protein kinase-like (PK-like)"/>
    <property type="match status" value="1"/>
</dbReference>
<keyword evidence="4 7" id="KW-0547">Nucleotide-binding</keyword>
<dbReference type="InterPro" id="IPR011009">
    <property type="entry name" value="Kinase-like_dom_sf"/>
</dbReference>
<evidence type="ECO:0000256" key="6">
    <source>
        <dbReference type="ARBA" id="ARBA00022840"/>
    </source>
</evidence>
<keyword evidence="3 9" id="KW-0808">Transferase</keyword>
<dbReference type="GO" id="GO:0005524">
    <property type="term" value="F:ATP binding"/>
    <property type="evidence" value="ECO:0007669"/>
    <property type="project" value="UniProtKB-UniRule"/>
</dbReference>
<feature type="domain" description="Protein kinase" evidence="8">
    <location>
        <begin position="9"/>
        <end position="255"/>
    </location>
</feature>
<evidence type="ECO:0000256" key="1">
    <source>
        <dbReference type="ARBA" id="ARBA00012513"/>
    </source>
</evidence>
<evidence type="ECO:0000256" key="3">
    <source>
        <dbReference type="ARBA" id="ARBA00022679"/>
    </source>
</evidence>
<dbReference type="PROSITE" id="PS00107">
    <property type="entry name" value="PROTEIN_KINASE_ATP"/>
    <property type="match status" value="1"/>
</dbReference>
<dbReference type="InterPro" id="IPR017441">
    <property type="entry name" value="Protein_kinase_ATP_BS"/>
</dbReference>
<dbReference type="GO" id="GO:0006950">
    <property type="term" value="P:response to stress"/>
    <property type="evidence" value="ECO:0007669"/>
    <property type="project" value="UniProtKB-ARBA"/>
</dbReference>
<dbReference type="EMBL" id="CP038613">
    <property type="protein sequence ID" value="QBY42517.1"/>
    <property type="molecule type" value="Genomic_DNA"/>
</dbReference>
<dbReference type="InterPro" id="IPR000719">
    <property type="entry name" value="Prot_kinase_dom"/>
</dbReference>
<dbReference type="Gene3D" id="1.10.510.10">
    <property type="entry name" value="Transferase(Phosphotransferase) domain 1"/>
    <property type="match status" value="1"/>
</dbReference>
<dbReference type="RefSeq" id="WP_135677501.1">
    <property type="nucleotide sequence ID" value="NZ_CP038613.1"/>
</dbReference>
<dbReference type="Proteomes" id="UP001177592">
    <property type="component" value="Chromosome"/>
</dbReference>
<name>A0A4P7KR49_9GAMM</name>
<accession>A0A4P7KR49</accession>
<dbReference type="PANTHER" id="PTHR11042:SF160">
    <property type="entry name" value="EUKARYOTIC TRANSLATION INITIATION FACTOR 2-ALPHA KINASE 1"/>
    <property type="match status" value="1"/>
</dbReference>
<dbReference type="Pfam" id="PF00069">
    <property type="entry name" value="Pkinase"/>
    <property type="match status" value="1"/>
</dbReference>